<dbReference type="Proteomes" id="UP000050501">
    <property type="component" value="Unassembled WGS sequence"/>
</dbReference>
<protein>
    <submittedName>
        <fullName evidence="2">Uncharacterized protein</fullName>
    </submittedName>
</protein>
<feature type="chain" id="PRO_5007418254" evidence="1">
    <location>
        <begin position="27"/>
        <end position="297"/>
    </location>
</feature>
<keyword evidence="1" id="KW-0732">Signal</keyword>
<dbReference type="EMBL" id="LGCM01000003">
    <property type="protein sequence ID" value="KPL91578.1"/>
    <property type="molecule type" value="Genomic_DNA"/>
</dbReference>
<accession>A0A0M8JRR0</accession>
<name>A0A0M8JRR0_9CHLR</name>
<sequence length="297" mass="32866">MYRKVIFMLAGILLAMGSLLTYSQTAAGAKTAPPLLMNFNTRLMPGEFHSWVVRPSKAVGGYVVEVTPLQKPKPGEGNYVQTALVRPEFDGKRWKDVLHVQLPEGSAALRVNIRVYDTASWPVASEFDTVLEPGIWHGFQLGMSAEQRGYVAEVTPLEPGVKGDIVARIHIQPEYPGEWIDVLRLMIPEGQSPLAVHVRVYATTDLPVLSDFDTTLNPGEWQGYAVQPAKVRAGYVVEVSPLDDMDAAAEIALVQPEFDGKTWTDVLRMMTYEDRPPLRVNVRIYAVGAEKPKGPKP</sequence>
<keyword evidence="4" id="KW-1185">Reference proteome</keyword>
<feature type="signal peptide" evidence="1">
    <location>
        <begin position="1"/>
        <end position="26"/>
    </location>
</feature>
<dbReference type="STRING" id="229921.ADN01_01285"/>
<proteinExistence type="predicted"/>
<evidence type="ECO:0000313" key="4">
    <source>
        <dbReference type="Proteomes" id="UP000050501"/>
    </source>
</evidence>
<dbReference type="EMBL" id="DF967975">
    <property type="protein sequence ID" value="GAP19085.1"/>
    <property type="molecule type" value="Genomic_DNA"/>
</dbReference>
<evidence type="ECO:0000313" key="2">
    <source>
        <dbReference type="EMBL" id="GAP19085.1"/>
    </source>
</evidence>
<dbReference type="AlphaFoldDB" id="A0A0M8JRR0"/>
<reference evidence="2" key="1">
    <citation type="journal article" date="2015" name="Genome Announc.">
        <title>Draft Genome Sequences of Anaerolinea thermolimosa IMO-1, Bellilinea caldifistulae GOMI-1, Leptolinea tardivitalis YMTK-2, Levilinea saccharolytica KIBI-1, Longilinea arvoryzae KOME-1, Previously Described as Members of the Class Anaerolineae (Chloroflexi).</title>
        <authorList>
            <person name="Matsuura N."/>
            <person name="Tourlousse M.D."/>
            <person name="Ohashi A."/>
            <person name="Hugenholtz P."/>
            <person name="Sekiguchi Y."/>
        </authorList>
    </citation>
    <scope>NUCLEOTIDE SEQUENCE</scope>
    <source>
        <strain evidence="2">KIBI-1</strain>
    </source>
</reference>
<gene>
    <name evidence="3" type="ORF">ADN01_01285</name>
    <name evidence="2" type="ORF">LSAC_02983</name>
</gene>
<reference evidence="3 4" key="2">
    <citation type="submission" date="2015-07" db="EMBL/GenBank/DDBJ databases">
        <title>Genome sequence of Levilinea saccharolytica DSM 16555.</title>
        <authorList>
            <person name="Hemp J."/>
            <person name="Ward L.M."/>
            <person name="Pace L.A."/>
            <person name="Fischer W.W."/>
        </authorList>
    </citation>
    <scope>NUCLEOTIDE SEQUENCE [LARGE SCALE GENOMIC DNA]</scope>
    <source>
        <strain evidence="3 4">KIBI-1</strain>
    </source>
</reference>
<dbReference type="RefSeq" id="WP_062419393.1">
    <property type="nucleotide sequence ID" value="NZ_BBXZ01000158.1"/>
</dbReference>
<organism evidence="2">
    <name type="scientific">Levilinea saccharolytica</name>
    <dbReference type="NCBI Taxonomy" id="229921"/>
    <lineage>
        <taxon>Bacteria</taxon>
        <taxon>Bacillati</taxon>
        <taxon>Chloroflexota</taxon>
        <taxon>Anaerolineae</taxon>
        <taxon>Anaerolineales</taxon>
        <taxon>Anaerolineaceae</taxon>
        <taxon>Levilinea</taxon>
    </lineage>
</organism>
<evidence type="ECO:0000256" key="1">
    <source>
        <dbReference type="SAM" id="SignalP"/>
    </source>
</evidence>
<evidence type="ECO:0000313" key="3">
    <source>
        <dbReference type="EMBL" id="KPL91578.1"/>
    </source>
</evidence>